<feature type="transmembrane region" description="Helical" evidence="7">
    <location>
        <begin position="120"/>
        <end position="141"/>
    </location>
</feature>
<evidence type="ECO:0000256" key="3">
    <source>
        <dbReference type="ARBA" id="ARBA00022475"/>
    </source>
</evidence>
<evidence type="ECO:0000256" key="6">
    <source>
        <dbReference type="ARBA" id="ARBA00023136"/>
    </source>
</evidence>
<dbReference type="CDD" id="cd17321">
    <property type="entry name" value="MFS_MMR_MDR_like"/>
    <property type="match status" value="1"/>
</dbReference>
<feature type="transmembrane region" description="Helical" evidence="7">
    <location>
        <begin position="283"/>
        <end position="306"/>
    </location>
</feature>
<comment type="caution">
    <text evidence="9">The sequence shown here is derived from an EMBL/GenBank/DDBJ whole genome shotgun (WGS) entry which is preliminary data.</text>
</comment>
<dbReference type="InterPro" id="IPR011701">
    <property type="entry name" value="MFS"/>
</dbReference>
<feature type="transmembrane region" description="Helical" evidence="7">
    <location>
        <begin position="215"/>
        <end position="233"/>
    </location>
</feature>
<evidence type="ECO:0000313" key="9">
    <source>
        <dbReference type="EMBL" id="TQM43802.1"/>
    </source>
</evidence>
<dbReference type="GO" id="GO:0022857">
    <property type="term" value="F:transmembrane transporter activity"/>
    <property type="evidence" value="ECO:0007669"/>
    <property type="project" value="InterPro"/>
</dbReference>
<dbReference type="PROSITE" id="PS50850">
    <property type="entry name" value="MFS"/>
    <property type="match status" value="1"/>
</dbReference>
<feature type="transmembrane region" description="Helical" evidence="7">
    <location>
        <begin position="181"/>
        <end position="203"/>
    </location>
</feature>
<keyword evidence="4 7" id="KW-0812">Transmembrane</keyword>
<feature type="transmembrane region" description="Helical" evidence="7">
    <location>
        <begin position="318"/>
        <end position="335"/>
    </location>
</feature>
<feature type="transmembrane region" description="Helical" evidence="7">
    <location>
        <begin position="245"/>
        <end position="262"/>
    </location>
</feature>
<keyword evidence="5 7" id="KW-1133">Transmembrane helix</keyword>
<dbReference type="InterPro" id="IPR020846">
    <property type="entry name" value="MFS_dom"/>
</dbReference>
<keyword evidence="3" id="KW-1003">Cell membrane</keyword>
<evidence type="ECO:0000256" key="7">
    <source>
        <dbReference type="SAM" id="Phobius"/>
    </source>
</evidence>
<feature type="transmembrane region" description="Helical" evidence="7">
    <location>
        <begin position="450"/>
        <end position="469"/>
    </location>
</feature>
<dbReference type="Gene3D" id="1.20.1720.10">
    <property type="entry name" value="Multidrug resistance protein D"/>
    <property type="match status" value="1"/>
</dbReference>
<dbReference type="GO" id="GO:0005886">
    <property type="term" value="C:plasma membrane"/>
    <property type="evidence" value="ECO:0007669"/>
    <property type="project" value="UniProtKB-SubCell"/>
</dbReference>
<dbReference type="NCBIfam" id="TIGR00711">
    <property type="entry name" value="efflux_EmrB"/>
    <property type="match status" value="1"/>
</dbReference>
<keyword evidence="10" id="KW-1185">Reference proteome</keyword>
<dbReference type="InterPro" id="IPR036259">
    <property type="entry name" value="MFS_trans_sf"/>
</dbReference>
<proteinExistence type="predicted"/>
<feature type="transmembrane region" description="Helical" evidence="7">
    <location>
        <begin position="153"/>
        <end position="175"/>
    </location>
</feature>
<dbReference type="AlphaFoldDB" id="A0A543GCK7"/>
<feature type="transmembrane region" description="Helical" evidence="7">
    <location>
        <begin position="71"/>
        <end position="88"/>
    </location>
</feature>
<feature type="transmembrane region" description="Helical" evidence="7">
    <location>
        <begin position="28"/>
        <end position="51"/>
    </location>
</feature>
<dbReference type="PANTHER" id="PTHR42718">
    <property type="entry name" value="MAJOR FACILITATOR SUPERFAMILY MULTIDRUG TRANSPORTER MFSC"/>
    <property type="match status" value="1"/>
</dbReference>
<dbReference type="Gene3D" id="1.20.1250.20">
    <property type="entry name" value="MFS general substrate transporter like domains"/>
    <property type="match status" value="1"/>
</dbReference>
<accession>A0A543GCK7</accession>
<evidence type="ECO:0000256" key="4">
    <source>
        <dbReference type="ARBA" id="ARBA00022692"/>
    </source>
</evidence>
<comment type="subcellular location">
    <subcellularLocation>
        <location evidence="1">Cell membrane</location>
        <topology evidence="1">Multi-pass membrane protein</topology>
    </subcellularLocation>
</comment>
<gene>
    <name evidence="9" type="ORF">FB388_1154</name>
</gene>
<dbReference type="PANTHER" id="PTHR42718:SF42">
    <property type="entry name" value="EXPORT PROTEIN"/>
    <property type="match status" value="1"/>
</dbReference>
<feature type="transmembrane region" description="Helical" evidence="7">
    <location>
        <begin position="95"/>
        <end position="114"/>
    </location>
</feature>
<feature type="transmembrane region" description="Helical" evidence="7">
    <location>
        <begin position="347"/>
        <end position="366"/>
    </location>
</feature>
<name>A0A543GCK7_9PSEU</name>
<dbReference type="EMBL" id="VFPH01000001">
    <property type="protein sequence ID" value="TQM43802.1"/>
    <property type="molecule type" value="Genomic_DNA"/>
</dbReference>
<dbReference type="PRINTS" id="PR01036">
    <property type="entry name" value="TCRTETB"/>
</dbReference>
<keyword evidence="2" id="KW-0813">Transport</keyword>
<feature type="transmembrane region" description="Helical" evidence="7">
    <location>
        <begin position="372"/>
        <end position="398"/>
    </location>
</feature>
<protein>
    <submittedName>
        <fullName evidence="9">EmrB/QacA subfamily drug resistance transporter</fullName>
    </submittedName>
</protein>
<evidence type="ECO:0000259" key="8">
    <source>
        <dbReference type="PROSITE" id="PS50850"/>
    </source>
</evidence>
<dbReference type="Pfam" id="PF07690">
    <property type="entry name" value="MFS_1"/>
    <property type="match status" value="1"/>
</dbReference>
<dbReference type="Proteomes" id="UP000319818">
    <property type="component" value="Unassembled WGS sequence"/>
</dbReference>
<dbReference type="SUPFAM" id="SSF103473">
    <property type="entry name" value="MFS general substrate transporter"/>
    <property type="match status" value="1"/>
</dbReference>
<reference evidence="9 10" key="1">
    <citation type="submission" date="2019-06" db="EMBL/GenBank/DDBJ databases">
        <title>Sequencing the genomes of 1000 actinobacteria strains.</title>
        <authorList>
            <person name="Klenk H.-P."/>
        </authorList>
    </citation>
    <scope>NUCLEOTIDE SEQUENCE [LARGE SCALE GENOMIC DNA]</scope>
    <source>
        <strain evidence="9 10">DSM 45511</strain>
    </source>
</reference>
<feature type="domain" description="Major facilitator superfamily (MFS) profile" evidence="8">
    <location>
        <begin position="29"/>
        <end position="474"/>
    </location>
</feature>
<feature type="transmembrane region" description="Helical" evidence="7">
    <location>
        <begin position="419"/>
        <end position="438"/>
    </location>
</feature>
<dbReference type="InterPro" id="IPR004638">
    <property type="entry name" value="EmrB-like"/>
</dbReference>
<sequence>MQCVRLWPGGRAVRGENTSTERPVRPGWTLVLVAVCAFLTSLDVMVVVTAIPTIRQDLDAGLADLEWTINAYNLAFGCLMLTGAALGDRFGRMKVYVLGLAVFTAASAMAALAPTVGVLILSRVLQGVAAGVAIPVSLTLLSNAYPPEKRGMAMGIWGSVSGLAVAAGPVVGGLITQGLSWHWIFWLNVPIGLAATVLSAKLLRESYGPRPELDLVGLALVSIGLFGLVWAAVRQPVLGWGDPEVLLSIVGGLVLLVAFVLWEKRVTHAMLPMAYFRSRGFTIANVSAFFQHFALIGALFMLAQMFQEGLGNDPMGTGLRLLAWTAMPLLVAPIAGNFADRLGNRPFMVAGLLLQGVGLAWIAAVAQPDTGYGSFIVPLILGGVGIAMCLPTTINLVFASVPQNDVGVASGVNSAVREIGGVFGVVSLGAAFATYGHYGDPAAAMGGFRAALVVGAIASMVGMVAALFAPGKTQPGPHTAPMAAPVGLDTLE</sequence>
<keyword evidence="6 7" id="KW-0472">Membrane</keyword>
<organism evidence="9 10">
    <name type="scientific">Pseudonocardia cypriaca</name>
    <dbReference type="NCBI Taxonomy" id="882449"/>
    <lineage>
        <taxon>Bacteria</taxon>
        <taxon>Bacillati</taxon>
        <taxon>Actinomycetota</taxon>
        <taxon>Actinomycetes</taxon>
        <taxon>Pseudonocardiales</taxon>
        <taxon>Pseudonocardiaceae</taxon>
        <taxon>Pseudonocardia</taxon>
    </lineage>
</organism>
<evidence type="ECO:0000313" key="10">
    <source>
        <dbReference type="Proteomes" id="UP000319818"/>
    </source>
</evidence>
<evidence type="ECO:0000256" key="2">
    <source>
        <dbReference type="ARBA" id="ARBA00022448"/>
    </source>
</evidence>
<evidence type="ECO:0000256" key="1">
    <source>
        <dbReference type="ARBA" id="ARBA00004651"/>
    </source>
</evidence>
<evidence type="ECO:0000256" key="5">
    <source>
        <dbReference type="ARBA" id="ARBA00022989"/>
    </source>
</evidence>